<organism evidence="1 2">
    <name type="scientific">Bacillus swezeyi</name>
    <dbReference type="NCBI Taxonomy" id="1925020"/>
    <lineage>
        <taxon>Bacteria</taxon>
        <taxon>Bacillati</taxon>
        <taxon>Bacillota</taxon>
        <taxon>Bacilli</taxon>
        <taxon>Bacillales</taxon>
        <taxon>Bacillaceae</taxon>
        <taxon>Bacillus</taxon>
    </lineage>
</organism>
<comment type="caution">
    <text evidence="1">The sequence shown here is derived from an EMBL/GenBank/DDBJ whole genome shotgun (WGS) entry which is preliminary data.</text>
</comment>
<keyword evidence="2" id="KW-1185">Reference proteome</keyword>
<accession>A0A1R1Q9J4</accession>
<dbReference type="Proteomes" id="UP000187367">
    <property type="component" value="Unassembled WGS sequence"/>
</dbReference>
<dbReference type="AlphaFoldDB" id="A0A1R1RLR8"/>
<gene>
    <name evidence="1" type="ORF">BW143_20230</name>
</gene>
<dbReference type="EMBL" id="MTJL01000047">
    <property type="protein sequence ID" value="OMH99340.1"/>
    <property type="molecule type" value="Genomic_DNA"/>
</dbReference>
<protein>
    <submittedName>
        <fullName evidence="1">Uncharacterized protein</fullName>
    </submittedName>
</protein>
<sequence length="65" mass="7263">MEDAYGFISSIENIMVRHCFIVDKEGRAIDLTLFAIKSFDENSHSNHVSFAVTKGVITAVMKISQ</sequence>
<name>A0A1R1RLR8_9BACI</name>
<accession>A0A1R1RLR8</accession>
<evidence type="ECO:0000313" key="2">
    <source>
        <dbReference type="Proteomes" id="UP000187367"/>
    </source>
</evidence>
<proteinExistence type="predicted"/>
<evidence type="ECO:0000313" key="1">
    <source>
        <dbReference type="EMBL" id="OMH99340.1"/>
    </source>
</evidence>
<reference evidence="1 2" key="1">
    <citation type="submission" date="2017-01" db="EMBL/GenBank/DDBJ databases">
        <title>Bacillus phylogenomics.</title>
        <authorList>
            <person name="Dunlap C."/>
        </authorList>
    </citation>
    <scope>NUCLEOTIDE SEQUENCE [LARGE SCALE GENOMIC DNA]</scope>
    <source>
        <strain evidence="1 2">NRRL B-41282</strain>
    </source>
</reference>